<protein>
    <recommendedName>
        <fullName evidence="3">Monopolin complex subunit Csm1/Pcs1 C-terminal domain-containing protein</fullName>
    </recommendedName>
</protein>
<dbReference type="GO" id="GO:0033551">
    <property type="term" value="C:monopolin complex"/>
    <property type="evidence" value="ECO:0007669"/>
    <property type="project" value="InterPro"/>
</dbReference>
<evidence type="ECO:0000256" key="2">
    <source>
        <dbReference type="SAM" id="MobiDB-lite"/>
    </source>
</evidence>
<dbReference type="InterPro" id="IPR040349">
    <property type="entry name" value="Csm1/Pcs1"/>
</dbReference>
<gene>
    <name evidence="4" type="ORF">EMPS_10350</name>
</gene>
<keyword evidence="5" id="KW-1185">Reference proteome</keyword>
<dbReference type="InterPro" id="IPR038608">
    <property type="entry name" value="Csm1/Pcs1_C_sf"/>
</dbReference>
<dbReference type="AlphaFoldDB" id="A0A9P3HJX5"/>
<reference evidence="4" key="2">
    <citation type="journal article" date="2022" name="Microbiol. Resour. Announc.">
        <title>Whole-Genome Sequence of Entomortierella parvispora E1425, a Mucoromycotan Fungus Associated with Burkholderiaceae-Related Endosymbiotic Bacteria.</title>
        <authorList>
            <person name="Herlambang A."/>
            <person name="Guo Y."/>
            <person name="Takashima Y."/>
            <person name="Narisawa K."/>
            <person name="Ohta H."/>
            <person name="Nishizawa T."/>
        </authorList>
    </citation>
    <scope>NUCLEOTIDE SEQUENCE</scope>
    <source>
        <strain evidence="4">E1425</strain>
    </source>
</reference>
<evidence type="ECO:0000256" key="1">
    <source>
        <dbReference type="SAM" id="Coils"/>
    </source>
</evidence>
<dbReference type="Pfam" id="PF12539">
    <property type="entry name" value="Csm1"/>
    <property type="match status" value="1"/>
</dbReference>
<evidence type="ECO:0000259" key="3">
    <source>
        <dbReference type="Pfam" id="PF12539"/>
    </source>
</evidence>
<accession>A0A9P3HJX5</accession>
<dbReference type="PANTHER" id="PTHR28006:SF1">
    <property type="entry name" value="MONOPOLIN COMPLEX SUBUNIT CSM1"/>
    <property type="match status" value="1"/>
</dbReference>
<feature type="compositionally biased region" description="Basic residues" evidence="2">
    <location>
        <begin position="64"/>
        <end position="75"/>
    </location>
</feature>
<proteinExistence type="predicted"/>
<dbReference type="InterPro" id="IPR020981">
    <property type="entry name" value="Csm1/Pcs1_C"/>
</dbReference>
<feature type="compositionally biased region" description="Polar residues" evidence="2">
    <location>
        <begin position="88"/>
        <end position="108"/>
    </location>
</feature>
<dbReference type="CDD" id="cd23787">
    <property type="entry name" value="RWD_CSM1"/>
    <property type="match status" value="1"/>
</dbReference>
<feature type="region of interest" description="Disordered" evidence="2">
    <location>
        <begin position="1"/>
        <end position="112"/>
    </location>
</feature>
<feature type="domain" description="Monopolin complex subunit Csm1/Pcs1 C-terminal" evidence="3">
    <location>
        <begin position="247"/>
        <end position="330"/>
    </location>
</feature>
<feature type="compositionally biased region" description="Basic and acidic residues" evidence="2">
    <location>
        <begin position="32"/>
        <end position="45"/>
    </location>
</feature>
<dbReference type="PANTHER" id="PTHR28006">
    <property type="entry name" value="MONOPOLIN COMPLEX SUBUNIT CSM1"/>
    <property type="match status" value="1"/>
</dbReference>
<evidence type="ECO:0000313" key="4">
    <source>
        <dbReference type="EMBL" id="GJJ77991.1"/>
    </source>
</evidence>
<feature type="compositionally biased region" description="Polar residues" evidence="2">
    <location>
        <begin position="1"/>
        <end position="10"/>
    </location>
</feature>
<keyword evidence="1" id="KW-0175">Coiled coil</keyword>
<name>A0A9P3HJX5_9FUNG</name>
<organism evidence="4 5">
    <name type="scientific">Entomortierella parvispora</name>
    <dbReference type="NCBI Taxonomy" id="205924"/>
    <lineage>
        <taxon>Eukaryota</taxon>
        <taxon>Fungi</taxon>
        <taxon>Fungi incertae sedis</taxon>
        <taxon>Mucoromycota</taxon>
        <taxon>Mortierellomycotina</taxon>
        <taxon>Mortierellomycetes</taxon>
        <taxon>Mortierellales</taxon>
        <taxon>Mortierellaceae</taxon>
        <taxon>Entomortierella</taxon>
    </lineage>
</organism>
<dbReference type="Gene3D" id="3.90.1150.80">
    <property type="match status" value="1"/>
</dbReference>
<comment type="caution">
    <text evidence="4">The sequence shown here is derived from an EMBL/GenBank/DDBJ whole genome shotgun (WGS) entry which is preliminary data.</text>
</comment>
<dbReference type="Proteomes" id="UP000827284">
    <property type="component" value="Unassembled WGS sequence"/>
</dbReference>
<reference evidence="4" key="1">
    <citation type="submission" date="2021-11" db="EMBL/GenBank/DDBJ databases">
        <authorList>
            <person name="Herlambang A."/>
            <person name="Guo Y."/>
            <person name="Takashima Y."/>
            <person name="Nishizawa T."/>
        </authorList>
    </citation>
    <scope>NUCLEOTIDE SEQUENCE</scope>
    <source>
        <strain evidence="4">E1425</strain>
    </source>
</reference>
<feature type="coiled-coil region" evidence="1">
    <location>
        <begin position="151"/>
        <end position="224"/>
    </location>
</feature>
<dbReference type="OrthoDB" id="2431049at2759"/>
<sequence>MPPKRSTGSKISVAAVKRTKSTSESYSSLGSRHAERPSKTVRRDASPVPSNSENEEQEQETLIKKKSQPKPRKKSSQQESSSLKRSNDPNGSTNNSYAVTESSSSNDQQKQKRIRNMMDMSKEEVIAAMQDVQGRFKFLKQLRHTEAETHLGECRAKLEEVTESAENYRRQIEPQLQSALQSQQVLRDINETLNAKVRTLERELRDARKKLEQKEREERIKTKDASIVSVLASPDVTPRSAITISTLHMFENLSGFKITPKDISSRSAKERVPSIWDCEHTGKRGTLRFTLTYSTTSSLVTYSPKIDSKKDAELLQFLPNYLTVDIEFEKEYESKFFWRILNFTNEQA</sequence>
<evidence type="ECO:0000313" key="5">
    <source>
        <dbReference type="Proteomes" id="UP000827284"/>
    </source>
</evidence>
<dbReference type="EMBL" id="BQFW01000014">
    <property type="protein sequence ID" value="GJJ77991.1"/>
    <property type="molecule type" value="Genomic_DNA"/>
</dbReference>